<dbReference type="RefSeq" id="WP_162445664.1">
    <property type="nucleotide sequence ID" value="NZ_CP048222.1"/>
</dbReference>
<sequence length="81" mass="9280">MRNYLQFFGAALTMSLFWLIIYSFGDQIIAAWLAGIFAVIAMAVLSWLAFKFLILLKVQSKREFDNIRKGELAGKVLFKKS</sequence>
<dbReference type="EMBL" id="CP048222">
    <property type="protein sequence ID" value="QHT69680.1"/>
    <property type="molecule type" value="Genomic_DNA"/>
</dbReference>
<keyword evidence="3" id="KW-1185">Reference proteome</keyword>
<keyword evidence="1" id="KW-0812">Transmembrane</keyword>
<dbReference type="KEGG" id="rhoz:GXP67_25050"/>
<accession>A0A6C0GQ90</accession>
<gene>
    <name evidence="2" type="ORF">GXP67_25050</name>
</gene>
<dbReference type="Proteomes" id="UP000480178">
    <property type="component" value="Chromosome"/>
</dbReference>
<feature type="transmembrane region" description="Helical" evidence="1">
    <location>
        <begin position="31"/>
        <end position="54"/>
    </location>
</feature>
<evidence type="ECO:0000313" key="2">
    <source>
        <dbReference type="EMBL" id="QHT69680.1"/>
    </source>
</evidence>
<evidence type="ECO:0000313" key="3">
    <source>
        <dbReference type="Proteomes" id="UP000480178"/>
    </source>
</evidence>
<name>A0A6C0GQ90_9BACT</name>
<dbReference type="AlphaFoldDB" id="A0A6C0GQ90"/>
<keyword evidence="1" id="KW-0472">Membrane</keyword>
<keyword evidence="1" id="KW-1133">Transmembrane helix</keyword>
<feature type="transmembrane region" description="Helical" evidence="1">
    <location>
        <begin position="7"/>
        <end position="25"/>
    </location>
</feature>
<evidence type="ECO:0000256" key="1">
    <source>
        <dbReference type="SAM" id="Phobius"/>
    </source>
</evidence>
<reference evidence="2 3" key="1">
    <citation type="submission" date="2020-01" db="EMBL/GenBank/DDBJ databases">
        <authorList>
            <person name="Kim M.K."/>
        </authorList>
    </citation>
    <scope>NUCLEOTIDE SEQUENCE [LARGE SCALE GENOMIC DNA]</scope>
    <source>
        <strain evidence="2 3">172606-1</strain>
    </source>
</reference>
<organism evidence="2 3">
    <name type="scientific">Rhodocytophaga rosea</name>
    <dbReference type="NCBI Taxonomy" id="2704465"/>
    <lineage>
        <taxon>Bacteria</taxon>
        <taxon>Pseudomonadati</taxon>
        <taxon>Bacteroidota</taxon>
        <taxon>Cytophagia</taxon>
        <taxon>Cytophagales</taxon>
        <taxon>Rhodocytophagaceae</taxon>
        <taxon>Rhodocytophaga</taxon>
    </lineage>
</organism>
<proteinExistence type="predicted"/>
<protein>
    <submittedName>
        <fullName evidence="2">Uncharacterized protein</fullName>
    </submittedName>
</protein>